<sequence>MTERQILVAFIILLSVITGIFFVLFGQITVRKLRKNPKTKDVLGLEFMSGWDILNAAQALAMPKCWSKKLEKSPLSSINADSTLLFENTNKFDRILAAIFYWLWMFTGFSGAILILMNTFGFFD</sequence>
<proteinExistence type="predicted"/>
<keyword evidence="1" id="KW-0812">Transmembrane</keyword>
<dbReference type="KEGG" id="tact:SG35_019040"/>
<reference evidence="2 3" key="2">
    <citation type="journal article" date="2022" name="Mar. Drugs">
        <title>Bioassay-Guided Fractionation Leads to the Detection of Cholic Acid Generated by the Rare Thalassomonas sp.</title>
        <authorList>
            <person name="Pheiffer F."/>
            <person name="Schneider Y.K."/>
            <person name="Hansen E.H."/>
            <person name="Andersen J.H."/>
            <person name="Isaksson J."/>
            <person name="Busche T."/>
            <person name="R C."/>
            <person name="Kalinowski J."/>
            <person name="Zyl L.V."/>
            <person name="Trindade M."/>
        </authorList>
    </citation>
    <scope>NUCLEOTIDE SEQUENCE [LARGE SCALE GENOMIC DNA]</scope>
    <source>
        <strain evidence="2 3">A5K-106</strain>
    </source>
</reference>
<name>A0AAF0C1G0_9GAMM</name>
<protein>
    <submittedName>
        <fullName evidence="2">Uncharacterized protein</fullName>
    </submittedName>
</protein>
<accession>A0AAF0C1G0</accession>
<reference evidence="2 3" key="1">
    <citation type="journal article" date="2015" name="Genome Announc.">
        <title>Draft Genome Sequences of Marine Isolates of Thalassomonas viridans and Thalassomonas actiniarum.</title>
        <authorList>
            <person name="Olonade I."/>
            <person name="van Zyl L.J."/>
            <person name="Trindade M."/>
        </authorList>
    </citation>
    <scope>NUCLEOTIDE SEQUENCE [LARGE SCALE GENOMIC DNA]</scope>
    <source>
        <strain evidence="2 3">A5K-106</strain>
    </source>
</reference>
<feature type="transmembrane region" description="Helical" evidence="1">
    <location>
        <begin position="6"/>
        <end position="30"/>
    </location>
</feature>
<dbReference type="Proteomes" id="UP000032568">
    <property type="component" value="Chromosome"/>
</dbReference>
<keyword evidence="3" id="KW-1185">Reference proteome</keyword>
<keyword evidence="1" id="KW-1133">Transmembrane helix</keyword>
<dbReference type="AlphaFoldDB" id="A0AAF0C1G0"/>
<feature type="transmembrane region" description="Helical" evidence="1">
    <location>
        <begin position="99"/>
        <end position="123"/>
    </location>
</feature>
<organism evidence="2 3">
    <name type="scientific">Thalassomonas actiniarum</name>
    <dbReference type="NCBI Taxonomy" id="485447"/>
    <lineage>
        <taxon>Bacteria</taxon>
        <taxon>Pseudomonadati</taxon>
        <taxon>Pseudomonadota</taxon>
        <taxon>Gammaproteobacteria</taxon>
        <taxon>Alteromonadales</taxon>
        <taxon>Colwelliaceae</taxon>
        <taxon>Thalassomonas</taxon>
    </lineage>
</organism>
<evidence type="ECO:0000256" key="1">
    <source>
        <dbReference type="SAM" id="Phobius"/>
    </source>
</evidence>
<evidence type="ECO:0000313" key="3">
    <source>
        <dbReference type="Proteomes" id="UP000032568"/>
    </source>
</evidence>
<keyword evidence="1" id="KW-0472">Membrane</keyword>
<gene>
    <name evidence="2" type="ORF">SG35_019040</name>
</gene>
<evidence type="ECO:0000313" key="2">
    <source>
        <dbReference type="EMBL" id="WDD97402.1"/>
    </source>
</evidence>
<dbReference type="EMBL" id="CP059735">
    <property type="protein sequence ID" value="WDD97402.1"/>
    <property type="molecule type" value="Genomic_DNA"/>
</dbReference>
<dbReference type="RefSeq" id="WP_044833993.1">
    <property type="nucleotide sequence ID" value="NZ_CP059735.1"/>
</dbReference>